<dbReference type="EMBL" id="KF527230">
    <property type="protein sequence ID" value="AGX15340.1"/>
    <property type="molecule type" value="Genomic_DNA"/>
</dbReference>
<feature type="transmembrane region" description="Helical" evidence="1">
    <location>
        <begin position="195"/>
        <end position="212"/>
    </location>
</feature>
<evidence type="ECO:0000256" key="1">
    <source>
        <dbReference type="SAM" id="Phobius"/>
    </source>
</evidence>
<evidence type="ECO:0000313" key="2">
    <source>
        <dbReference type="EMBL" id="AGX15340.1"/>
    </source>
</evidence>
<keyword evidence="2" id="KW-0614">Plasmid</keyword>
<keyword evidence="1" id="KW-1133">Transmembrane helix</keyword>
<organism evidence="2">
    <name type="scientific">Thermococcus nautili</name>
    <dbReference type="NCBI Taxonomy" id="195522"/>
    <lineage>
        <taxon>Archaea</taxon>
        <taxon>Methanobacteriati</taxon>
        <taxon>Methanobacteriota</taxon>
        <taxon>Thermococci</taxon>
        <taxon>Thermococcales</taxon>
        <taxon>Thermococcaceae</taxon>
        <taxon>Thermococcus</taxon>
    </lineage>
</organism>
<protein>
    <submittedName>
        <fullName evidence="2">SAM pointed domain-containing ETS-like transcription factor</fullName>
    </submittedName>
</protein>
<keyword evidence="1" id="KW-0472">Membrane</keyword>
<dbReference type="AlphaFoldDB" id="U3RLP0"/>
<sequence>MVKLVVTRIYRPSDLEAVKKKEEIKKRLGVPSDPKKWSHNDMMKVDRYFRSIGWDMSMSGCNPSSFFWNKDPITNKALCMLYNELMIARAGESLRSAKRDLARFGSVYQRHYEEVKRKVQSRTAHLAKYNQVVKVEVEKNTGVKTVPRSQPKPSVVMKPVAKKVQSKPVLRSSSVPTTVHAMVEQQSQPEQKKTLPSWVIPVGVLVGLYIIGRRR</sequence>
<keyword evidence="1" id="KW-0812">Transmembrane</keyword>
<geneLocation type="plasmid" evidence="2">
    <name>pTN3</name>
</geneLocation>
<proteinExistence type="predicted"/>
<gene>
    <name evidence="2" type="ORF">TNaP3-26</name>
</gene>
<name>U3RLP0_9EURY</name>
<reference evidence="2" key="1">
    <citation type="journal article" date="2014" name="Environ. Microbiol.">
        <title>Extracellular membrane vesicles harbouring viral genomes.</title>
        <authorList>
            <person name="Gaudin M."/>
            <person name="Krupovic M."/>
            <person name="Marguet E."/>
            <person name="Gauliard E."/>
            <person name="Cvirkaite-Krupovic V."/>
            <person name="Le Cam E."/>
            <person name="Oberto J."/>
            <person name="Forterre P."/>
        </authorList>
    </citation>
    <scope>NUCLEOTIDE SEQUENCE</scope>
    <source>
        <strain evidence="2">30-1</strain>
        <plasmid evidence="2">pTN3</plasmid>
    </source>
</reference>
<accession>U3RLP0</accession>